<comment type="subcellular location">
    <subcellularLocation>
        <location evidence="1">Secreted</location>
    </subcellularLocation>
</comment>
<dbReference type="PRINTS" id="PR00821">
    <property type="entry name" value="TAGLIPASE"/>
</dbReference>
<dbReference type="GeneID" id="100902466"/>
<name>A0AAJ6QWB4_9ACAR</name>
<organism evidence="7 8">
    <name type="scientific">Galendromus occidentalis</name>
    <name type="common">western predatory mite</name>
    <dbReference type="NCBI Taxonomy" id="34638"/>
    <lineage>
        <taxon>Eukaryota</taxon>
        <taxon>Metazoa</taxon>
        <taxon>Ecdysozoa</taxon>
        <taxon>Arthropoda</taxon>
        <taxon>Chelicerata</taxon>
        <taxon>Arachnida</taxon>
        <taxon>Acari</taxon>
        <taxon>Parasitiformes</taxon>
        <taxon>Mesostigmata</taxon>
        <taxon>Gamasina</taxon>
        <taxon>Phytoseioidea</taxon>
        <taxon>Phytoseiidae</taxon>
        <taxon>Typhlodrominae</taxon>
        <taxon>Galendromus</taxon>
    </lineage>
</organism>
<evidence type="ECO:0000256" key="3">
    <source>
        <dbReference type="ARBA" id="ARBA00022525"/>
    </source>
</evidence>
<keyword evidence="5" id="KW-0732">Signal</keyword>
<dbReference type="GO" id="GO:0016298">
    <property type="term" value="F:lipase activity"/>
    <property type="evidence" value="ECO:0007669"/>
    <property type="project" value="InterPro"/>
</dbReference>
<evidence type="ECO:0000256" key="4">
    <source>
        <dbReference type="RuleBase" id="RU004262"/>
    </source>
</evidence>
<feature type="signal peptide" evidence="5">
    <location>
        <begin position="1"/>
        <end position="24"/>
    </location>
</feature>
<dbReference type="KEGG" id="goe:100902466"/>
<dbReference type="GO" id="GO:0005615">
    <property type="term" value="C:extracellular space"/>
    <property type="evidence" value="ECO:0007669"/>
    <property type="project" value="TreeGrafter"/>
</dbReference>
<sequence length="395" mass="43673">MSPSKNQAMRVLSLLTVAVVGASGRLSHPDPFIDAMLEAEHHRSRRNIDIDDESIVCYDHDVGCFTQKEMTFAGCFPEDPGQGNINTTFNLYSRGSRNDTPVVMLHEIENTYNDIPALRETHKTLFVLSHGLGGSGRTYWVVDMKNALLKVKDANVIAIDWRRGSALPLYSQAAANTMSVGRAAAKFLLELKRIYGYSNKNIHYIGFSMGAQVGGFAGRHYYKLSGQKFGRMTILDAAAPAFEKYGAHVTKEDSEFTIGVHTSAGESIVTGKVGMVSPVGHVDFYPNGGISQPGCSWWHVKCHHERAHHFFNEAVLNSEDPQACRYIGQTCEEEWQKVRTGVCTPKTYEGEMSLTPSGSGKLFIKTNDQAPFCIPVPEEEKALLSSSLPADFQWI</sequence>
<evidence type="ECO:0000313" key="8">
    <source>
        <dbReference type="RefSeq" id="XP_003746125.1"/>
    </source>
</evidence>
<dbReference type="AlphaFoldDB" id="A0AAJ6QWB4"/>
<dbReference type="InterPro" id="IPR013818">
    <property type="entry name" value="Lipase"/>
</dbReference>
<evidence type="ECO:0000256" key="1">
    <source>
        <dbReference type="ARBA" id="ARBA00004613"/>
    </source>
</evidence>
<feature type="domain" description="Lipase" evidence="6">
    <location>
        <begin position="82"/>
        <end position="372"/>
    </location>
</feature>
<protein>
    <submittedName>
        <fullName evidence="8">Pancreatic lipase-related protein 2</fullName>
    </submittedName>
</protein>
<evidence type="ECO:0000256" key="5">
    <source>
        <dbReference type="SAM" id="SignalP"/>
    </source>
</evidence>
<accession>A0AAJ6QWB4</accession>
<comment type="similarity">
    <text evidence="2 4">Belongs to the AB hydrolase superfamily. Lipase family.</text>
</comment>
<dbReference type="Gene3D" id="3.40.50.1820">
    <property type="entry name" value="alpha/beta hydrolase"/>
    <property type="match status" value="1"/>
</dbReference>
<dbReference type="PANTHER" id="PTHR11610">
    <property type="entry name" value="LIPASE"/>
    <property type="match status" value="1"/>
</dbReference>
<gene>
    <name evidence="8" type="primary">LOC100902466</name>
</gene>
<proteinExistence type="inferred from homology"/>
<dbReference type="GO" id="GO:0016042">
    <property type="term" value="P:lipid catabolic process"/>
    <property type="evidence" value="ECO:0007669"/>
    <property type="project" value="TreeGrafter"/>
</dbReference>
<dbReference type="RefSeq" id="XP_003746125.1">
    <property type="nucleotide sequence ID" value="XM_003746077.1"/>
</dbReference>
<dbReference type="SUPFAM" id="SSF53474">
    <property type="entry name" value="alpha/beta-Hydrolases"/>
    <property type="match status" value="1"/>
</dbReference>
<evidence type="ECO:0000256" key="2">
    <source>
        <dbReference type="ARBA" id="ARBA00010701"/>
    </source>
</evidence>
<dbReference type="InterPro" id="IPR000734">
    <property type="entry name" value="TAG_lipase"/>
</dbReference>
<dbReference type="Proteomes" id="UP000694867">
    <property type="component" value="Unplaced"/>
</dbReference>
<dbReference type="InterPro" id="IPR029058">
    <property type="entry name" value="AB_hydrolase_fold"/>
</dbReference>
<evidence type="ECO:0000313" key="7">
    <source>
        <dbReference type="Proteomes" id="UP000694867"/>
    </source>
</evidence>
<dbReference type="PANTHER" id="PTHR11610:SF173">
    <property type="entry name" value="LIPASE DOMAIN-CONTAINING PROTEIN-RELATED"/>
    <property type="match status" value="1"/>
</dbReference>
<dbReference type="Pfam" id="PF00151">
    <property type="entry name" value="Lipase"/>
    <property type="match status" value="1"/>
</dbReference>
<evidence type="ECO:0000259" key="6">
    <source>
        <dbReference type="Pfam" id="PF00151"/>
    </source>
</evidence>
<keyword evidence="3" id="KW-0964">Secreted</keyword>
<keyword evidence="7" id="KW-1185">Reference proteome</keyword>
<reference evidence="8" key="1">
    <citation type="submission" date="2025-08" db="UniProtKB">
        <authorList>
            <consortium name="RefSeq"/>
        </authorList>
    </citation>
    <scope>IDENTIFICATION</scope>
</reference>
<feature type="chain" id="PRO_5042513141" evidence="5">
    <location>
        <begin position="25"/>
        <end position="395"/>
    </location>
</feature>